<feature type="region of interest" description="Disordered" evidence="1">
    <location>
        <begin position="25"/>
        <end position="69"/>
    </location>
</feature>
<reference evidence="3 4" key="1">
    <citation type="submission" date="2024-02" db="EMBL/GenBank/DDBJ databases">
        <title>Rhodopirellula caenicola NBRC 110016.</title>
        <authorList>
            <person name="Ichikawa N."/>
            <person name="Katano-Makiyama Y."/>
            <person name="Hidaka K."/>
        </authorList>
    </citation>
    <scope>NUCLEOTIDE SEQUENCE [LARGE SCALE GENOMIC DNA]</scope>
    <source>
        <strain evidence="3 4">NBRC 110016</strain>
    </source>
</reference>
<protein>
    <submittedName>
        <fullName evidence="3">Uncharacterized protein</fullName>
    </submittedName>
</protein>
<proteinExistence type="predicted"/>
<evidence type="ECO:0000256" key="1">
    <source>
        <dbReference type="SAM" id="MobiDB-lite"/>
    </source>
</evidence>
<accession>A0ABP9VQF0</accession>
<comment type="caution">
    <text evidence="3">The sequence shown here is derived from an EMBL/GenBank/DDBJ whole genome shotgun (WGS) entry which is preliminary data.</text>
</comment>
<keyword evidence="4" id="KW-1185">Reference proteome</keyword>
<evidence type="ECO:0000256" key="2">
    <source>
        <dbReference type="SAM" id="SignalP"/>
    </source>
</evidence>
<evidence type="ECO:0000313" key="4">
    <source>
        <dbReference type="Proteomes" id="UP001416858"/>
    </source>
</evidence>
<feature type="compositionally biased region" description="Basic and acidic residues" evidence="1">
    <location>
        <begin position="30"/>
        <end position="47"/>
    </location>
</feature>
<organism evidence="3 4">
    <name type="scientific">Novipirellula caenicola</name>
    <dbReference type="NCBI Taxonomy" id="1536901"/>
    <lineage>
        <taxon>Bacteria</taxon>
        <taxon>Pseudomonadati</taxon>
        <taxon>Planctomycetota</taxon>
        <taxon>Planctomycetia</taxon>
        <taxon>Pirellulales</taxon>
        <taxon>Pirellulaceae</taxon>
        <taxon>Novipirellula</taxon>
    </lineage>
</organism>
<evidence type="ECO:0000313" key="3">
    <source>
        <dbReference type="EMBL" id="GAA5505972.1"/>
    </source>
</evidence>
<feature type="compositionally biased region" description="Basic and acidic residues" evidence="1">
    <location>
        <begin position="55"/>
        <end position="64"/>
    </location>
</feature>
<sequence length="271" mass="30100">MNVLTPTLALSGILVISTVLAQEPNNELPNQRERPNAGERPNLRERPNANAFERGPAREGERGNRMNSPEIHHHYYHPPGGRGYGTNYGYGSGYLSRGFSGGLASGIGEEREDTAQAANTYAETAHLVQENHNYAVNSYYANREARDQYVAAHREAPPTEQELEAFGKSAEPGRLSNAQFDRSTNVIHWPGLLRDSDFTSDRQALDRLFHDRTPDDSGSMSASYGQIQKACDSMMQTLGKKDRIEHMPTVTFIGVEHFIKSLAYEGSFAVK</sequence>
<name>A0ABP9VQF0_9BACT</name>
<dbReference type="EMBL" id="BAABRO010000002">
    <property type="protein sequence ID" value="GAA5505972.1"/>
    <property type="molecule type" value="Genomic_DNA"/>
</dbReference>
<gene>
    <name evidence="3" type="ORF">Rcae01_01422</name>
</gene>
<feature type="signal peptide" evidence="2">
    <location>
        <begin position="1"/>
        <end position="21"/>
    </location>
</feature>
<dbReference type="Proteomes" id="UP001416858">
    <property type="component" value="Unassembled WGS sequence"/>
</dbReference>
<feature type="chain" id="PRO_5045164760" evidence="2">
    <location>
        <begin position="22"/>
        <end position="271"/>
    </location>
</feature>
<keyword evidence="2" id="KW-0732">Signal</keyword>